<keyword evidence="4 9" id="KW-0479">Metal-binding</keyword>
<evidence type="ECO:0000256" key="1">
    <source>
        <dbReference type="ARBA" id="ARBA00001946"/>
    </source>
</evidence>
<keyword evidence="7 9" id="KW-0460">Magnesium</keyword>
<dbReference type="Gene3D" id="2.70.210.12">
    <property type="entry name" value="GTP1/OBG domain"/>
    <property type="match status" value="1"/>
</dbReference>
<dbReference type="Proteomes" id="UP000635565">
    <property type="component" value="Unassembled WGS sequence"/>
</dbReference>
<evidence type="ECO:0000256" key="2">
    <source>
        <dbReference type="ARBA" id="ARBA00007699"/>
    </source>
</evidence>
<feature type="binding site" evidence="9">
    <location>
        <begin position="165"/>
        <end position="172"/>
    </location>
    <ligand>
        <name>GTP</name>
        <dbReference type="ChEBI" id="CHEBI:37565"/>
    </ligand>
</feature>
<feature type="binding site" evidence="9">
    <location>
        <begin position="315"/>
        <end position="317"/>
    </location>
    <ligand>
        <name>GTP</name>
        <dbReference type="ChEBI" id="CHEBI:37565"/>
    </ligand>
</feature>
<dbReference type="NCBIfam" id="NF008955">
    <property type="entry name" value="PRK12297.1"/>
    <property type="match status" value="1"/>
</dbReference>
<dbReference type="NCBIfam" id="TIGR02729">
    <property type="entry name" value="Obg_CgtA"/>
    <property type="match status" value="1"/>
</dbReference>
<dbReference type="EMBL" id="BNJJ01000011">
    <property type="protein sequence ID" value="GHO86216.1"/>
    <property type="molecule type" value="Genomic_DNA"/>
</dbReference>
<keyword evidence="6 9" id="KW-0378">Hydrolase</keyword>
<dbReference type="NCBIfam" id="NF008954">
    <property type="entry name" value="PRK12296.1"/>
    <property type="match status" value="1"/>
</dbReference>
<accession>A0ABQ3VLE7</accession>
<dbReference type="Pfam" id="PF01926">
    <property type="entry name" value="MMR_HSR1"/>
    <property type="match status" value="1"/>
</dbReference>
<keyword evidence="8 9" id="KW-0342">GTP-binding</keyword>
<evidence type="ECO:0000259" key="13">
    <source>
        <dbReference type="PROSITE" id="PS51883"/>
    </source>
</evidence>
<comment type="subunit">
    <text evidence="9">Monomer.</text>
</comment>
<gene>
    <name evidence="9 14" type="primary">obg</name>
    <name evidence="14" type="ORF">KSZ_42220</name>
</gene>
<feature type="binding site" evidence="9">
    <location>
        <begin position="190"/>
        <end position="194"/>
    </location>
    <ligand>
        <name>GTP</name>
        <dbReference type="ChEBI" id="CHEBI:37565"/>
    </ligand>
</feature>
<dbReference type="HAMAP" id="MF_01454">
    <property type="entry name" value="GTPase_Obg"/>
    <property type="match status" value="1"/>
</dbReference>
<comment type="caution">
    <text evidence="14">The sequence shown here is derived from an EMBL/GenBank/DDBJ whole genome shotgun (WGS) entry which is preliminary data.</text>
</comment>
<feature type="binding site" evidence="9">
    <location>
        <begin position="286"/>
        <end position="289"/>
    </location>
    <ligand>
        <name>GTP</name>
        <dbReference type="ChEBI" id="CHEBI:37565"/>
    </ligand>
</feature>
<dbReference type="SUPFAM" id="SSF102741">
    <property type="entry name" value="Obg GTP-binding protein C-terminal domain"/>
    <property type="match status" value="1"/>
</dbReference>
<dbReference type="InterPro" id="IPR031167">
    <property type="entry name" value="G_OBG"/>
</dbReference>
<dbReference type="InterPro" id="IPR014100">
    <property type="entry name" value="GTP-bd_Obg/CgtA"/>
</dbReference>
<comment type="similarity">
    <text evidence="2 9">Belongs to the TRAFAC class OBG-HflX-like GTPase superfamily. OBG GTPase family.</text>
</comment>
<evidence type="ECO:0000313" key="15">
    <source>
        <dbReference type="Proteomes" id="UP000635565"/>
    </source>
</evidence>
<feature type="domain" description="Obg" evidence="13">
    <location>
        <begin position="1"/>
        <end position="158"/>
    </location>
</feature>
<dbReference type="NCBIfam" id="NF008956">
    <property type="entry name" value="PRK12299.1"/>
    <property type="match status" value="1"/>
</dbReference>
<dbReference type="NCBIfam" id="TIGR03595">
    <property type="entry name" value="Obg_CgtA_exten"/>
    <property type="match status" value="1"/>
</dbReference>
<evidence type="ECO:0000256" key="10">
    <source>
        <dbReference type="SAM" id="Coils"/>
    </source>
</evidence>
<evidence type="ECO:0000259" key="11">
    <source>
        <dbReference type="PROSITE" id="PS51710"/>
    </source>
</evidence>
<dbReference type="InterPro" id="IPR006169">
    <property type="entry name" value="GTP1_OBG_dom"/>
</dbReference>
<dbReference type="RefSeq" id="WP_201363867.1">
    <property type="nucleotide sequence ID" value="NZ_BNJJ01000011.1"/>
</dbReference>
<dbReference type="InterPro" id="IPR027417">
    <property type="entry name" value="P-loop_NTPase"/>
</dbReference>
<dbReference type="PROSITE" id="PS00905">
    <property type="entry name" value="GTP1_OBG"/>
    <property type="match status" value="1"/>
</dbReference>
<feature type="domain" description="OCT" evidence="12">
    <location>
        <begin position="360"/>
        <end position="437"/>
    </location>
</feature>
<dbReference type="Pfam" id="PF01018">
    <property type="entry name" value="GTP1_OBG"/>
    <property type="match status" value="1"/>
</dbReference>
<dbReference type="InterPro" id="IPR036726">
    <property type="entry name" value="GTP1_OBG_dom_sf"/>
</dbReference>
<dbReference type="PROSITE" id="PS51881">
    <property type="entry name" value="OCT"/>
    <property type="match status" value="1"/>
</dbReference>
<sequence>MFYDHTKIFVKAGNGGDGSTHFRREKFAPFGGPDGGDGGRGGSIYFEATNGLNTLIDYRYKQQFKAESGAPGVRQKMHGAKGDDIVLRVPCGTIIRDAETDALIADLTEPGQQVMVARGGRGGLGNVHFATSTRQTPKESQRGEPGEERWLKLELRVIADVGLVGYPNAGKSTLLSVCSAARPKIANYPFTTLEPNLGVVEVGQPRSGDGFGFVMADIPGLIEGAAQGVGLGHEFLRHIRRTRLLIHMVDGSAIERDPWQDFEAINKELRDYDAELARRPQLVVFNKMDVPEAQERWPAFKAKVEAAGYSVYAISAVAHQGTEELVAEASRRLHELAREEAERAAAQVVVDLREGESPILRPMPDDAFTVSKEMGIFIVRGKRVERMVSMTNQESEEGMDRMQVQLEKLGVTKALEEAGVKVGDTVRFGKVELYWGE</sequence>
<feature type="binding site" evidence="9">
    <location>
        <begin position="217"/>
        <end position="220"/>
    </location>
    <ligand>
        <name>GTP</name>
        <dbReference type="ChEBI" id="CHEBI:37565"/>
    </ligand>
</feature>
<dbReference type="PROSITE" id="PS51883">
    <property type="entry name" value="OBG"/>
    <property type="match status" value="1"/>
</dbReference>
<dbReference type="InterPro" id="IPR036346">
    <property type="entry name" value="GTP-bd_prot_GTP1/OBG_C_sf"/>
</dbReference>
<evidence type="ECO:0000259" key="12">
    <source>
        <dbReference type="PROSITE" id="PS51881"/>
    </source>
</evidence>
<feature type="binding site" evidence="9">
    <location>
        <position position="172"/>
    </location>
    <ligand>
        <name>Mg(2+)</name>
        <dbReference type="ChEBI" id="CHEBI:18420"/>
    </ligand>
</feature>
<evidence type="ECO:0000256" key="8">
    <source>
        <dbReference type="ARBA" id="ARBA00023134"/>
    </source>
</evidence>
<dbReference type="PANTHER" id="PTHR11702">
    <property type="entry name" value="DEVELOPMENTALLY REGULATED GTP-BINDING PROTEIN-RELATED"/>
    <property type="match status" value="1"/>
</dbReference>
<keyword evidence="5 9" id="KW-0547">Nucleotide-binding</keyword>
<dbReference type="EC" id="3.6.5.-" evidence="9"/>
<comment type="cofactor">
    <cofactor evidence="1 9">
        <name>Mg(2+)</name>
        <dbReference type="ChEBI" id="CHEBI:18420"/>
    </cofactor>
</comment>
<dbReference type="PROSITE" id="PS51710">
    <property type="entry name" value="G_OBG"/>
    <property type="match status" value="1"/>
</dbReference>
<dbReference type="Gene3D" id="3.40.50.300">
    <property type="entry name" value="P-loop containing nucleotide triphosphate hydrolases"/>
    <property type="match status" value="1"/>
</dbReference>
<dbReference type="CDD" id="cd01898">
    <property type="entry name" value="Obg"/>
    <property type="match status" value="1"/>
</dbReference>
<keyword evidence="10" id="KW-0175">Coiled coil</keyword>
<dbReference type="InterPro" id="IPR015349">
    <property type="entry name" value="OCT_dom"/>
</dbReference>
<reference evidence="14 15" key="1">
    <citation type="journal article" date="2021" name="Int. J. Syst. Evol. Microbiol.">
        <title>Reticulibacter mediterranei gen. nov., sp. nov., within the new family Reticulibacteraceae fam. nov., and Ktedonospora formicarum gen. nov., sp. nov., Ktedonobacter robiniae sp. nov., Dictyobacter formicarum sp. nov. and Dictyobacter arantiisoli sp. nov., belonging to the class Ktedonobacteria.</title>
        <authorList>
            <person name="Yabe S."/>
            <person name="Zheng Y."/>
            <person name="Wang C.M."/>
            <person name="Sakai Y."/>
            <person name="Abe K."/>
            <person name="Yokota A."/>
            <person name="Donadio S."/>
            <person name="Cavaletti L."/>
            <person name="Monciardini P."/>
        </authorList>
    </citation>
    <scope>NUCLEOTIDE SEQUENCE [LARGE SCALE GENOMIC DNA]</scope>
    <source>
        <strain evidence="14 15">SOSP1-9</strain>
    </source>
</reference>
<comment type="function">
    <text evidence="9">An essential GTPase which binds GTP, GDP and possibly (p)ppGpp with moderate affinity, with high nucleotide exchange rates and a fairly low GTP hydrolysis rate. Plays a role in control of the cell cycle, stress response, ribosome biogenesis and in those bacteria that undergo differentiation, in morphogenesis control.</text>
</comment>
<feature type="coiled-coil region" evidence="10">
    <location>
        <begin position="319"/>
        <end position="347"/>
    </location>
</feature>
<comment type="subcellular location">
    <subcellularLocation>
        <location evidence="9">Cytoplasm</location>
    </subcellularLocation>
</comment>
<organism evidence="14 15">
    <name type="scientific">Dictyobacter formicarum</name>
    <dbReference type="NCBI Taxonomy" id="2778368"/>
    <lineage>
        <taxon>Bacteria</taxon>
        <taxon>Bacillati</taxon>
        <taxon>Chloroflexota</taxon>
        <taxon>Ktedonobacteria</taxon>
        <taxon>Ktedonobacterales</taxon>
        <taxon>Dictyobacteraceae</taxon>
        <taxon>Dictyobacter</taxon>
    </lineage>
</organism>
<dbReference type="InterPro" id="IPR006074">
    <property type="entry name" value="GTP1-OBG_CS"/>
</dbReference>
<dbReference type="InterPro" id="IPR006073">
    <property type="entry name" value="GTP-bd"/>
</dbReference>
<dbReference type="Gene3D" id="3.30.300.350">
    <property type="entry name" value="GTP-binding protein OBG, C-terminal domain"/>
    <property type="match status" value="1"/>
</dbReference>
<evidence type="ECO:0000256" key="4">
    <source>
        <dbReference type="ARBA" id="ARBA00022723"/>
    </source>
</evidence>
<protein>
    <recommendedName>
        <fullName evidence="9">GTPase Obg</fullName>
        <ecNumber evidence="9">3.6.5.-</ecNumber>
    </recommendedName>
    <alternativeName>
        <fullName evidence="9">GTP-binding protein Obg</fullName>
    </alternativeName>
</protein>
<evidence type="ECO:0000256" key="7">
    <source>
        <dbReference type="ARBA" id="ARBA00022842"/>
    </source>
</evidence>
<dbReference type="Pfam" id="PF09269">
    <property type="entry name" value="DUF1967"/>
    <property type="match status" value="1"/>
</dbReference>
<proteinExistence type="inferred from homology"/>
<evidence type="ECO:0000256" key="9">
    <source>
        <dbReference type="HAMAP-Rule" id="MF_01454"/>
    </source>
</evidence>
<evidence type="ECO:0000313" key="14">
    <source>
        <dbReference type="EMBL" id="GHO86216.1"/>
    </source>
</evidence>
<dbReference type="PRINTS" id="PR00326">
    <property type="entry name" value="GTP1OBG"/>
</dbReference>
<name>A0ABQ3VLE7_9CHLR</name>
<evidence type="ECO:0000256" key="3">
    <source>
        <dbReference type="ARBA" id="ARBA00022490"/>
    </source>
</evidence>
<evidence type="ECO:0000256" key="5">
    <source>
        <dbReference type="ARBA" id="ARBA00022741"/>
    </source>
</evidence>
<evidence type="ECO:0000256" key="6">
    <source>
        <dbReference type="ARBA" id="ARBA00022801"/>
    </source>
</evidence>
<keyword evidence="3 9" id="KW-0963">Cytoplasm</keyword>
<dbReference type="InterPro" id="IPR045086">
    <property type="entry name" value="OBG_GTPase"/>
</dbReference>
<feature type="binding site" evidence="9">
    <location>
        <position position="192"/>
    </location>
    <ligand>
        <name>Mg(2+)</name>
        <dbReference type="ChEBI" id="CHEBI:18420"/>
    </ligand>
</feature>
<dbReference type="PANTHER" id="PTHR11702:SF31">
    <property type="entry name" value="MITOCHONDRIAL RIBOSOME-ASSOCIATED GTPASE 2"/>
    <property type="match status" value="1"/>
</dbReference>
<dbReference type="SUPFAM" id="SSF52540">
    <property type="entry name" value="P-loop containing nucleoside triphosphate hydrolases"/>
    <property type="match status" value="1"/>
</dbReference>
<feature type="domain" description="OBG-type G" evidence="11">
    <location>
        <begin position="159"/>
        <end position="334"/>
    </location>
</feature>
<keyword evidence="15" id="KW-1185">Reference proteome</keyword>
<dbReference type="SUPFAM" id="SSF82051">
    <property type="entry name" value="Obg GTP-binding protein N-terminal domain"/>
    <property type="match status" value="1"/>
</dbReference>